<accession>A0AAU3I6Q9</accession>
<name>A0AAU3I6Q9_9ACTN</name>
<proteinExistence type="predicted"/>
<evidence type="ECO:0000256" key="1">
    <source>
        <dbReference type="SAM" id="Phobius"/>
    </source>
</evidence>
<gene>
    <name evidence="2" type="ORF">OG699_37490</name>
</gene>
<feature type="transmembrane region" description="Helical" evidence="1">
    <location>
        <begin position="56"/>
        <end position="77"/>
    </location>
</feature>
<evidence type="ECO:0000313" key="2">
    <source>
        <dbReference type="EMBL" id="WTZ13159.1"/>
    </source>
</evidence>
<keyword evidence="1" id="KW-0812">Transmembrane</keyword>
<sequence length="79" mass="8793">MDDYWQQEAIRRQSGDSGLEHQMQAELRAEQMQYYRSANAPQSEGGLGGIQGIKEALTGVVVLCVMAVVAKFFFSFFGN</sequence>
<protein>
    <submittedName>
        <fullName evidence="2">Uncharacterized protein</fullName>
    </submittedName>
</protein>
<organism evidence="2">
    <name type="scientific">Streptomyces sp. NBC_01393</name>
    <dbReference type="NCBI Taxonomy" id="2903851"/>
    <lineage>
        <taxon>Bacteria</taxon>
        <taxon>Bacillati</taxon>
        <taxon>Actinomycetota</taxon>
        <taxon>Actinomycetes</taxon>
        <taxon>Kitasatosporales</taxon>
        <taxon>Streptomycetaceae</taxon>
        <taxon>Streptomyces</taxon>
    </lineage>
</organism>
<keyword evidence="1" id="KW-0472">Membrane</keyword>
<keyword evidence="1" id="KW-1133">Transmembrane helix</keyword>
<reference evidence="2" key="1">
    <citation type="submission" date="2022-10" db="EMBL/GenBank/DDBJ databases">
        <title>The complete genomes of actinobacterial strains from the NBC collection.</title>
        <authorList>
            <person name="Joergensen T.S."/>
            <person name="Alvarez Arevalo M."/>
            <person name="Sterndorff E.B."/>
            <person name="Faurdal D."/>
            <person name="Vuksanovic O."/>
            <person name="Mourched A.-S."/>
            <person name="Charusanti P."/>
            <person name="Shaw S."/>
            <person name="Blin K."/>
            <person name="Weber T."/>
        </authorList>
    </citation>
    <scope>NUCLEOTIDE SEQUENCE</scope>
    <source>
        <strain evidence="2">NBC_01393</strain>
    </source>
</reference>
<dbReference type="EMBL" id="CP109546">
    <property type="protein sequence ID" value="WTZ13159.1"/>
    <property type="molecule type" value="Genomic_DNA"/>
</dbReference>
<dbReference type="AlphaFoldDB" id="A0AAU3I6Q9"/>